<evidence type="ECO:0000313" key="3">
    <source>
        <dbReference type="Proteomes" id="UP000196842"/>
    </source>
</evidence>
<dbReference type="SUPFAM" id="SSF53300">
    <property type="entry name" value="vWA-like"/>
    <property type="match status" value="1"/>
</dbReference>
<evidence type="ECO:0000256" key="1">
    <source>
        <dbReference type="SAM" id="SignalP"/>
    </source>
</evidence>
<keyword evidence="1" id="KW-0732">Signal</keyword>
<dbReference type="EMBL" id="LT855380">
    <property type="protein sequence ID" value="SMS07934.1"/>
    <property type="molecule type" value="Genomic_DNA"/>
</dbReference>
<dbReference type="Gene3D" id="3.40.50.410">
    <property type="entry name" value="von Willebrand factor, type A domain"/>
    <property type="match status" value="1"/>
</dbReference>
<dbReference type="Proteomes" id="UP000196842">
    <property type="component" value="Chromosome I"/>
</dbReference>
<reference evidence="2 3" key="1">
    <citation type="submission" date="2017-05" db="EMBL/GenBank/DDBJ databases">
        <authorList>
            <person name="Song R."/>
            <person name="Chenine A.L."/>
            <person name="Ruprecht R.M."/>
        </authorList>
    </citation>
    <scope>NUCLEOTIDE SEQUENCE [LARGE SCALE GENOMIC DNA]</scope>
    <source>
        <strain evidence="2 3">CFBP 1590</strain>
    </source>
</reference>
<organism evidence="2 3">
    <name type="scientific">Pseudomonas viridiflava</name>
    <name type="common">Phytomonas viridiflava</name>
    <dbReference type="NCBI Taxonomy" id="33069"/>
    <lineage>
        <taxon>Bacteria</taxon>
        <taxon>Pseudomonadati</taxon>
        <taxon>Pseudomonadota</taxon>
        <taxon>Gammaproteobacteria</taxon>
        <taxon>Pseudomonadales</taxon>
        <taxon>Pseudomonadaceae</taxon>
        <taxon>Pseudomonas</taxon>
    </lineage>
</organism>
<evidence type="ECO:0000313" key="2">
    <source>
        <dbReference type="EMBL" id="SMS07934.1"/>
    </source>
</evidence>
<name>A0A1Y6JDP9_PSEVI</name>
<sequence length="278" mass="31057">MKSMLRKILIAAMLLPAATMAAERNDMASCYEASRLTEFKPAPSGRQLVIIVDQTIKMPEDIQRSAWEKIDRFVQPGDQVKLYTFSAFVPGEYMRLQADVTLEVPPADTVRNDMGMSKLRQLDACMKTQKASFVRGVGGLFVKAMRDANNDNPKSEILHALREVGSDMSQQSARDRVVFLISDMLENSDYASFYANSAIQNLNVAQEIKKASDKSLFSDLSGARVYVAGAGLVTDSIKQKYRSGKTMDLLNEFWSSYFEKSNSRLEAFGTPMLNVDLK</sequence>
<protein>
    <recommendedName>
        <fullName evidence="4">VWFA domain-containing protein</fullName>
    </recommendedName>
</protein>
<dbReference type="RefSeq" id="WP_088234341.1">
    <property type="nucleotide sequence ID" value="NZ_CP077719.1"/>
</dbReference>
<evidence type="ECO:0008006" key="4">
    <source>
        <dbReference type="Google" id="ProtNLM"/>
    </source>
</evidence>
<proteinExistence type="predicted"/>
<gene>
    <name evidence="2" type="ORF">CFBP1590_0349</name>
</gene>
<feature type="chain" id="PRO_5013391717" description="VWFA domain-containing protein" evidence="1">
    <location>
        <begin position="22"/>
        <end position="278"/>
    </location>
</feature>
<feature type="signal peptide" evidence="1">
    <location>
        <begin position="1"/>
        <end position="21"/>
    </location>
</feature>
<accession>A0A1Y6JDP9</accession>
<dbReference type="InterPro" id="IPR036465">
    <property type="entry name" value="vWFA_dom_sf"/>
</dbReference>
<dbReference type="KEGG" id="pvd:CFBP1590_0349"/>
<dbReference type="GeneID" id="47762010"/>
<dbReference type="AlphaFoldDB" id="A0A1Y6JDP9"/>